<dbReference type="InterPro" id="IPR050426">
    <property type="entry name" value="Glycosyltransferase_28"/>
</dbReference>
<dbReference type="Pfam" id="PF06722">
    <property type="entry name" value="EryCIII-like_C"/>
    <property type="match status" value="1"/>
</dbReference>
<evidence type="ECO:0000259" key="2">
    <source>
        <dbReference type="Pfam" id="PF06722"/>
    </source>
</evidence>
<keyword evidence="4" id="KW-1185">Reference proteome</keyword>
<protein>
    <submittedName>
        <fullName evidence="3">Glycosyltransferase</fullName>
    </submittedName>
</protein>
<dbReference type="InterPro" id="IPR002213">
    <property type="entry name" value="UDP_glucos_trans"/>
</dbReference>
<dbReference type="InterPro" id="IPR004276">
    <property type="entry name" value="GlycoTrans_28_N"/>
</dbReference>
<dbReference type="SUPFAM" id="SSF53756">
    <property type="entry name" value="UDP-Glycosyltransferase/glycogen phosphorylase"/>
    <property type="match status" value="1"/>
</dbReference>
<feature type="domain" description="Erythromycin biosynthesis protein CIII-like C-terminal" evidence="2">
    <location>
        <begin position="299"/>
        <end position="414"/>
    </location>
</feature>
<comment type="caution">
    <text evidence="3">The sequence shown here is derived from an EMBL/GenBank/DDBJ whole genome shotgun (WGS) entry which is preliminary data.</text>
</comment>
<dbReference type="InterPro" id="IPR010610">
    <property type="entry name" value="EryCIII-like_C"/>
</dbReference>
<dbReference type="Proteomes" id="UP001500469">
    <property type="component" value="Unassembled WGS sequence"/>
</dbReference>
<dbReference type="RefSeq" id="WP_343852132.1">
    <property type="nucleotide sequence ID" value="NZ_BAAAFI010000014.1"/>
</dbReference>
<dbReference type="PANTHER" id="PTHR48050">
    <property type="entry name" value="STEROL 3-BETA-GLUCOSYLTRANSFERASE"/>
    <property type="match status" value="1"/>
</dbReference>
<evidence type="ECO:0000313" key="3">
    <source>
        <dbReference type="EMBL" id="GAA0879584.1"/>
    </source>
</evidence>
<dbReference type="EMBL" id="BAAAFI010000014">
    <property type="protein sequence ID" value="GAA0879584.1"/>
    <property type="molecule type" value="Genomic_DNA"/>
</dbReference>
<dbReference type="CDD" id="cd03784">
    <property type="entry name" value="GT1_Gtf-like"/>
    <property type="match status" value="1"/>
</dbReference>
<dbReference type="PANTHER" id="PTHR48050:SF13">
    <property type="entry name" value="STEROL 3-BETA-GLUCOSYLTRANSFERASE UGT80A2"/>
    <property type="match status" value="1"/>
</dbReference>
<feature type="domain" description="Glycosyltransferase family 28 N-terminal" evidence="1">
    <location>
        <begin position="3"/>
        <end position="104"/>
    </location>
</feature>
<gene>
    <name evidence="3" type="ORF">GCM10009119_25520</name>
</gene>
<accession>A0ABN1N1C6</accession>
<name>A0ABN1N1C6_9BACT</name>
<evidence type="ECO:0000313" key="4">
    <source>
        <dbReference type="Proteomes" id="UP001500469"/>
    </source>
</evidence>
<proteinExistence type="predicted"/>
<sequence>MKILLVAIGTRGDIEPFLAQAEMLNNDGHVVYCLFPEQFRETVEKLGYGFLGLDRRFLEMLDSKIGKSVMGGAGSVFEMIKNFYQLMRNSLSLQKVLIQQQKDAIDSVRPDRVIYHPKALYCTLPAMAEPKKYFQLSPIPNLLHPHAEYPHLSLSKWKPFSAKWNLRTYDLVNKARYIAFNKFVKPYFGDFQGVDFSTKSIKNFELNQLQVLYQISPTLYPKPANWPAVAHITGFFARNQNQNYQPDAELEAWLAKYPKAILLTFGSMSNPKPLQISTQIIQTLEKHRIPAIVNLSWGGLQKIDSSGNSIFYVNQIPYDWILPKLYGIIHHGGSGTSHFAAKSGAVQLIVPHIMDQYFWNRLIHAHGLGPNGTSIHNFDANRFESALGDFWNNPEYKINAKSIAQKMIPEADRQHLIQLITQV</sequence>
<organism evidence="3 4">
    <name type="scientific">Algoriphagus jejuensis</name>
    <dbReference type="NCBI Taxonomy" id="419934"/>
    <lineage>
        <taxon>Bacteria</taxon>
        <taxon>Pseudomonadati</taxon>
        <taxon>Bacteroidota</taxon>
        <taxon>Cytophagia</taxon>
        <taxon>Cytophagales</taxon>
        <taxon>Cyclobacteriaceae</taxon>
        <taxon>Algoriphagus</taxon>
    </lineage>
</organism>
<evidence type="ECO:0000259" key="1">
    <source>
        <dbReference type="Pfam" id="PF03033"/>
    </source>
</evidence>
<reference evidence="4" key="1">
    <citation type="journal article" date="2019" name="Int. J. Syst. Evol. Microbiol.">
        <title>The Global Catalogue of Microorganisms (GCM) 10K type strain sequencing project: providing services to taxonomists for standard genome sequencing and annotation.</title>
        <authorList>
            <consortium name="The Broad Institute Genomics Platform"/>
            <consortium name="The Broad Institute Genome Sequencing Center for Infectious Disease"/>
            <person name="Wu L."/>
            <person name="Ma J."/>
        </authorList>
    </citation>
    <scope>NUCLEOTIDE SEQUENCE [LARGE SCALE GENOMIC DNA]</scope>
    <source>
        <strain evidence="4">JCM 16112</strain>
    </source>
</reference>
<dbReference type="Pfam" id="PF03033">
    <property type="entry name" value="Glyco_transf_28"/>
    <property type="match status" value="1"/>
</dbReference>
<dbReference type="Gene3D" id="3.40.50.2000">
    <property type="entry name" value="Glycogen Phosphorylase B"/>
    <property type="match status" value="2"/>
</dbReference>